<keyword evidence="1" id="KW-0812">Transmembrane</keyword>
<feature type="domain" description="Transglycosylase SLT" evidence="2">
    <location>
        <begin position="93"/>
        <end position="187"/>
    </location>
</feature>
<dbReference type="InterPro" id="IPR023346">
    <property type="entry name" value="Lysozyme-like_dom_sf"/>
</dbReference>
<evidence type="ECO:0000259" key="2">
    <source>
        <dbReference type="Pfam" id="PF01464"/>
    </source>
</evidence>
<dbReference type="SUPFAM" id="SSF53955">
    <property type="entry name" value="Lysozyme-like"/>
    <property type="match status" value="1"/>
</dbReference>
<reference evidence="4" key="1">
    <citation type="journal article" date="2019" name="Int. J. Syst. Evol. Microbiol.">
        <title>The Global Catalogue of Microorganisms (GCM) 10K type strain sequencing project: providing services to taxonomists for standard genome sequencing and annotation.</title>
        <authorList>
            <consortium name="The Broad Institute Genomics Platform"/>
            <consortium name="The Broad Institute Genome Sequencing Center for Infectious Disease"/>
            <person name="Wu L."/>
            <person name="Ma J."/>
        </authorList>
    </citation>
    <scope>NUCLEOTIDE SEQUENCE [LARGE SCALE GENOMIC DNA]</scope>
    <source>
        <strain evidence="4">CCUG 50353</strain>
    </source>
</reference>
<dbReference type="InterPro" id="IPR008258">
    <property type="entry name" value="Transglycosylase_SLT_dom_1"/>
</dbReference>
<keyword evidence="4" id="KW-1185">Reference proteome</keyword>
<dbReference type="EMBL" id="JBHSEF010000023">
    <property type="protein sequence ID" value="MFC4355339.1"/>
    <property type="molecule type" value="Genomic_DNA"/>
</dbReference>
<gene>
    <name evidence="3" type="ORF">ACFO0S_09795</name>
</gene>
<feature type="transmembrane region" description="Helical" evidence="1">
    <location>
        <begin position="16"/>
        <end position="35"/>
    </location>
</feature>
<dbReference type="Proteomes" id="UP001595733">
    <property type="component" value="Unassembled WGS sequence"/>
</dbReference>
<keyword evidence="1" id="KW-0472">Membrane</keyword>
<name>A0ABV8UXV4_9BACL</name>
<dbReference type="Pfam" id="PF01464">
    <property type="entry name" value="SLT"/>
    <property type="match status" value="1"/>
</dbReference>
<evidence type="ECO:0000256" key="1">
    <source>
        <dbReference type="SAM" id="Phobius"/>
    </source>
</evidence>
<evidence type="ECO:0000313" key="3">
    <source>
        <dbReference type="EMBL" id="MFC4355339.1"/>
    </source>
</evidence>
<dbReference type="Gene3D" id="1.10.530.10">
    <property type="match status" value="1"/>
</dbReference>
<protein>
    <submittedName>
        <fullName evidence="3">Transglycosylase SLT domain-containing protein</fullName>
    </submittedName>
</protein>
<dbReference type="RefSeq" id="WP_378141810.1">
    <property type="nucleotide sequence ID" value="NZ_JBHSEF010000023.1"/>
</dbReference>
<comment type="caution">
    <text evidence="3">The sequence shown here is derived from an EMBL/GenBank/DDBJ whole genome shotgun (WGS) entry which is preliminary data.</text>
</comment>
<keyword evidence="1" id="KW-1133">Transmembrane helix</keyword>
<proteinExistence type="predicted"/>
<organism evidence="3 4">
    <name type="scientific">Chryseomicrobium palamuruense</name>
    <dbReference type="NCBI Taxonomy" id="682973"/>
    <lineage>
        <taxon>Bacteria</taxon>
        <taxon>Bacillati</taxon>
        <taxon>Bacillota</taxon>
        <taxon>Bacilli</taxon>
        <taxon>Bacillales</taxon>
        <taxon>Caryophanaceae</taxon>
        <taxon>Chryseomicrobium</taxon>
    </lineage>
</organism>
<accession>A0ABV8UXV4</accession>
<sequence>MNYSTNTKKKQRIKRIVISWVIVLLVGILIGWLIGSFTGQDDSVQAMNLNESKEPYGTVDENFTFSSSVEWQDQIQQQFTPLDLPVDEELQEYIFTLSHAYNVDYSLVLGLIQTESDFRPTVVSQTNDFGLMQINKINHDWLKDKLLISDFLDPYQNTKAGVYILRNLFEKYEEPNLVLMAYNLGEYGASKLWDKGIYHSDYSIKVMENAASFHKTIQVKGEEK</sequence>
<evidence type="ECO:0000313" key="4">
    <source>
        <dbReference type="Proteomes" id="UP001595733"/>
    </source>
</evidence>